<organism evidence="2 3">
    <name type="scientific">Oceanospirillum linum</name>
    <dbReference type="NCBI Taxonomy" id="966"/>
    <lineage>
        <taxon>Bacteria</taxon>
        <taxon>Pseudomonadati</taxon>
        <taxon>Pseudomonadota</taxon>
        <taxon>Gammaproteobacteria</taxon>
        <taxon>Oceanospirillales</taxon>
        <taxon>Oceanospirillaceae</taxon>
        <taxon>Oceanospirillum</taxon>
    </lineage>
</organism>
<accession>A0A1T1H8U2</accession>
<sequence length="314" mass="36466">MALDRQIIEERISLPVTPMMTAGLHRFTPRNGEVKGTVLMLHGLMQGSDVFFDQVRGGGLAYYLAEKGYDVFVCQLRGRDASNEQLKLEPFGLKQVLLEDLPLLWSSVEKRCRHQDIYLVGYQFGSLLWSAMIARQPDILEKVRGIMHFCPQRALVPSGKRKNFWYEFLEHRMMPRLGKLMGFVPSQRFRMGKQNESLPLYSDALEWRTDEWVDEWDGFDYLAAMEKLDLPPSLYFVTLKQAWRGLEHDCRAYMFELGYHNGRMIKLGAKVGNKTNYARNELCTHLKAEEDYFPLILEWMKEVLPQKEGASVAL</sequence>
<dbReference type="EMBL" id="MTSD02000007">
    <property type="protein sequence ID" value="OOV86294.1"/>
    <property type="molecule type" value="Genomic_DNA"/>
</dbReference>
<evidence type="ECO:0000313" key="3">
    <source>
        <dbReference type="Proteomes" id="UP000190064"/>
    </source>
</evidence>
<dbReference type="STRING" id="966.BTA35_0213825"/>
<dbReference type="InterPro" id="IPR022742">
    <property type="entry name" value="Hydrolase_4"/>
</dbReference>
<evidence type="ECO:0000313" key="2">
    <source>
        <dbReference type="EMBL" id="OOV86294.1"/>
    </source>
</evidence>
<dbReference type="InterPro" id="IPR029058">
    <property type="entry name" value="AB_hydrolase_fold"/>
</dbReference>
<dbReference type="SUPFAM" id="SSF53474">
    <property type="entry name" value="alpha/beta-Hydrolases"/>
    <property type="match status" value="1"/>
</dbReference>
<dbReference type="PANTHER" id="PTHR11005">
    <property type="entry name" value="LYSOSOMAL ACID LIPASE-RELATED"/>
    <property type="match status" value="1"/>
</dbReference>
<feature type="domain" description="Serine aminopeptidase S33" evidence="1">
    <location>
        <begin position="33"/>
        <end position="158"/>
    </location>
</feature>
<proteinExistence type="predicted"/>
<protein>
    <recommendedName>
        <fullName evidence="1">Serine aminopeptidase S33 domain-containing protein</fullName>
    </recommendedName>
</protein>
<name>A0A1T1H8U2_OCELI</name>
<dbReference type="RefSeq" id="WP_078320407.1">
    <property type="nucleotide sequence ID" value="NZ_FXTS01000008.1"/>
</dbReference>
<dbReference type="Proteomes" id="UP000190064">
    <property type="component" value="Unassembled WGS sequence"/>
</dbReference>
<reference evidence="2" key="1">
    <citation type="submission" date="2017-02" db="EMBL/GenBank/DDBJ databases">
        <title>Draft Genome Sequence of the Salt Water Bacterium Oceanospirillum linum ATCC 11336.</title>
        <authorList>
            <person name="Trachtenberg A.M."/>
            <person name="Carney J.G."/>
            <person name="Linnane J.D."/>
            <person name="Rheaume B.A."/>
            <person name="Pitts N.L."/>
            <person name="Mykles D.L."/>
            <person name="Maclea K.S."/>
        </authorList>
    </citation>
    <scope>NUCLEOTIDE SEQUENCE [LARGE SCALE GENOMIC DNA]</scope>
    <source>
        <strain evidence="2">ATCC 11336</strain>
    </source>
</reference>
<dbReference type="AlphaFoldDB" id="A0A1T1H8U2"/>
<gene>
    <name evidence="2" type="ORF">BTA35_0213825</name>
</gene>
<dbReference type="Gene3D" id="3.40.50.1820">
    <property type="entry name" value="alpha/beta hydrolase"/>
    <property type="match status" value="1"/>
</dbReference>
<dbReference type="Pfam" id="PF12146">
    <property type="entry name" value="Hydrolase_4"/>
    <property type="match status" value="1"/>
</dbReference>
<evidence type="ECO:0000259" key="1">
    <source>
        <dbReference type="Pfam" id="PF12146"/>
    </source>
</evidence>
<keyword evidence="3" id="KW-1185">Reference proteome</keyword>
<comment type="caution">
    <text evidence="2">The sequence shown here is derived from an EMBL/GenBank/DDBJ whole genome shotgun (WGS) entry which is preliminary data.</text>
</comment>